<dbReference type="InParanoid" id="F0YK36"/>
<evidence type="ECO:0000256" key="1">
    <source>
        <dbReference type="ARBA" id="ARBA00022723"/>
    </source>
</evidence>
<evidence type="ECO:0000259" key="6">
    <source>
        <dbReference type="PROSITE" id="PS50865"/>
    </source>
</evidence>
<protein>
    <recommendedName>
        <fullName evidence="6">MYND-type domain-containing protein</fullName>
    </recommendedName>
</protein>
<dbReference type="SMART" id="SM00671">
    <property type="entry name" value="SEL1"/>
    <property type="match status" value="7"/>
</dbReference>
<dbReference type="InterPro" id="IPR006597">
    <property type="entry name" value="Sel1-like"/>
</dbReference>
<dbReference type="PROSITE" id="PS01360">
    <property type="entry name" value="ZF_MYND_1"/>
    <property type="match status" value="1"/>
</dbReference>
<dbReference type="eggNOG" id="KOG1550">
    <property type="taxonomic scope" value="Eukaryota"/>
</dbReference>
<dbReference type="Proteomes" id="UP000002729">
    <property type="component" value="Unassembled WGS sequence"/>
</dbReference>
<keyword evidence="3" id="KW-0862">Zinc</keyword>
<dbReference type="KEGG" id="aaf:AURANDRAFT_67127"/>
<dbReference type="SUPFAM" id="SSF144232">
    <property type="entry name" value="HIT/MYND zinc finger-like"/>
    <property type="match status" value="1"/>
</dbReference>
<dbReference type="GO" id="GO:0008270">
    <property type="term" value="F:zinc ion binding"/>
    <property type="evidence" value="ECO:0007669"/>
    <property type="project" value="UniProtKB-KW"/>
</dbReference>
<evidence type="ECO:0000313" key="7">
    <source>
        <dbReference type="EMBL" id="EGB04516.1"/>
    </source>
</evidence>
<evidence type="ECO:0000256" key="2">
    <source>
        <dbReference type="ARBA" id="ARBA00022771"/>
    </source>
</evidence>
<dbReference type="PANTHER" id="PTHR11102">
    <property type="entry name" value="SEL-1-LIKE PROTEIN"/>
    <property type="match status" value="1"/>
</dbReference>
<dbReference type="EMBL" id="GL833150">
    <property type="protein sequence ID" value="EGB04516.1"/>
    <property type="molecule type" value="Genomic_DNA"/>
</dbReference>
<dbReference type="Pfam" id="PF01753">
    <property type="entry name" value="zf-MYND"/>
    <property type="match status" value="1"/>
</dbReference>
<dbReference type="RefSeq" id="XP_009040769.1">
    <property type="nucleotide sequence ID" value="XM_009042521.1"/>
</dbReference>
<keyword evidence="8" id="KW-1185">Reference proteome</keyword>
<dbReference type="InterPro" id="IPR002893">
    <property type="entry name" value="Znf_MYND"/>
</dbReference>
<feature type="domain" description="MYND-type" evidence="6">
    <location>
        <begin position="6"/>
        <end position="45"/>
    </location>
</feature>
<evidence type="ECO:0000313" key="8">
    <source>
        <dbReference type="Proteomes" id="UP000002729"/>
    </source>
</evidence>
<dbReference type="InterPro" id="IPR050767">
    <property type="entry name" value="Sel1_AlgK"/>
</dbReference>
<proteinExistence type="inferred from homology"/>
<evidence type="ECO:0000256" key="3">
    <source>
        <dbReference type="ARBA" id="ARBA00022833"/>
    </source>
</evidence>
<dbReference type="Pfam" id="PF08238">
    <property type="entry name" value="Sel1"/>
    <property type="match status" value="5"/>
</dbReference>
<comment type="similarity">
    <text evidence="4">Belongs to the sel-1 family.</text>
</comment>
<sequence>MDSFACAWCGREGKKMRLCTSCKKVRYCDALCQKSDWRAGHRTTCKTGSTKQDTTLLAHPCGICKARDDDDPMRGRQAFCYRCGLLICGACRPLLEARRIERCPGCRGRPRVTDVKDLEDMRVLAGAGDMEDRCLALVKVEFGAWLGEGRGVMEADKVAGIHALRDADEARCARASFSLAVCHATGSSVALMLARARAHCEVAAEAGFVDAQFSLGCLALNGGDDARAVAKLKQASRGGDVGAMIMLGELYEAGRGVRVDCGKAAALYRACELSQIAATHLGILHKDGRGVLQDGELAVRLLTMGAEGEAKLLEAQCELGDIYLIGDSKVARDAEKAEKLLGAAAAKSEPHSAYRLGCLLIRGMGDVLHDEPRAASCFRMAAKAGLDAAIFNLGCMYHVAKFLERGLLGHDTNLCAAAALYARAANQGHPEAQRRLSPRVSLVTGPAFASPDAFTRPPRLFSHAPRGL</sequence>
<gene>
    <name evidence="7" type="ORF">AURANDRAFT_67127</name>
</gene>
<keyword evidence="2 5" id="KW-0863">Zinc-finger</keyword>
<dbReference type="OrthoDB" id="2384430at2759"/>
<dbReference type="SUPFAM" id="SSF81901">
    <property type="entry name" value="HCP-like"/>
    <property type="match status" value="2"/>
</dbReference>
<dbReference type="PROSITE" id="PS50865">
    <property type="entry name" value="ZF_MYND_2"/>
    <property type="match status" value="1"/>
</dbReference>
<dbReference type="InterPro" id="IPR011990">
    <property type="entry name" value="TPR-like_helical_dom_sf"/>
</dbReference>
<reference evidence="7 8" key="1">
    <citation type="journal article" date="2011" name="Proc. Natl. Acad. Sci. U.S.A.">
        <title>Niche of harmful alga Aureococcus anophagefferens revealed through ecogenomics.</title>
        <authorList>
            <person name="Gobler C.J."/>
            <person name="Berry D.L."/>
            <person name="Dyhrman S.T."/>
            <person name="Wilhelm S.W."/>
            <person name="Salamov A."/>
            <person name="Lobanov A.V."/>
            <person name="Zhang Y."/>
            <person name="Collier J.L."/>
            <person name="Wurch L.L."/>
            <person name="Kustka A.B."/>
            <person name="Dill B.D."/>
            <person name="Shah M."/>
            <person name="VerBerkmoes N.C."/>
            <person name="Kuo A."/>
            <person name="Terry A."/>
            <person name="Pangilinan J."/>
            <person name="Lindquist E.A."/>
            <person name="Lucas S."/>
            <person name="Paulsen I.T."/>
            <person name="Hattenrath-Lehmann T.K."/>
            <person name="Talmage S.C."/>
            <person name="Walker E.A."/>
            <person name="Koch F."/>
            <person name="Burson A.M."/>
            <person name="Marcoval M.A."/>
            <person name="Tang Y.Z."/>
            <person name="Lecleir G.R."/>
            <person name="Coyne K.J."/>
            <person name="Berg G.M."/>
            <person name="Bertrand E.M."/>
            <person name="Saito M.A."/>
            <person name="Gladyshev V.N."/>
            <person name="Grigoriev I.V."/>
        </authorList>
    </citation>
    <scope>NUCLEOTIDE SEQUENCE [LARGE SCALE GENOMIC DNA]</scope>
    <source>
        <strain evidence="8">CCMP 1984</strain>
    </source>
</reference>
<dbReference type="Gene3D" id="6.10.140.2220">
    <property type="match status" value="1"/>
</dbReference>
<accession>F0YK36</accession>
<evidence type="ECO:0000256" key="5">
    <source>
        <dbReference type="PROSITE-ProRule" id="PRU00134"/>
    </source>
</evidence>
<dbReference type="GeneID" id="20226091"/>
<keyword evidence="1" id="KW-0479">Metal-binding</keyword>
<organism evidence="8">
    <name type="scientific">Aureococcus anophagefferens</name>
    <name type="common">Harmful bloom alga</name>
    <dbReference type="NCBI Taxonomy" id="44056"/>
    <lineage>
        <taxon>Eukaryota</taxon>
        <taxon>Sar</taxon>
        <taxon>Stramenopiles</taxon>
        <taxon>Ochrophyta</taxon>
        <taxon>Pelagophyceae</taxon>
        <taxon>Pelagomonadales</taxon>
        <taxon>Pelagomonadaceae</taxon>
        <taxon>Aureococcus</taxon>
    </lineage>
</organism>
<name>F0YK36_AURAN</name>
<dbReference type="Gene3D" id="1.25.40.10">
    <property type="entry name" value="Tetratricopeptide repeat domain"/>
    <property type="match status" value="1"/>
</dbReference>
<dbReference type="AlphaFoldDB" id="F0YK36"/>
<dbReference type="PANTHER" id="PTHR11102:SF160">
    <property type="entry name" value="ERAD-ASSOCIATED E3 UBIQUITIN-PROTEIN LIGASE COMPONENT HRD3"/>
    <property type="match status" value="1"/>
</dbReference>
<evidence type="ECO:0000256" key="4">
    <source>
        <dbReference type="ARBA" id="ARBA00038101"/>
    </source>
</evidence>